<dbReference type="SUPFAM" id="SSF74650">
    <property type="entry name" value="Galactose mutarotase-like"/>
    <property type="match status" value="1"/>
</dbReference>
<dbReference type="GO" id="GO:0005975">
    <property type="term" value="P:carbohydrate metabolic process"/>
    <property type="evidence" value="ECO:0007669"/>
    <property type="project" value="InterPro"/>
</dbReference>
<dbReference type="OrthoDB" id="1334205at2759"/>
<feature type="domain" description="Glycoside hydrolase family 31 TIM barrel" evidence="4">
    <location>
        <begin position="181"/>
        <end position="237"/>
    </location>
</feature>
<dbReference type="STRING" id="225164.V4ALW5"/>
<dbReference type="Gene3D" id="2.60.40.1760">
    <property type="entry name" value="glycosyl hydrolase (family 31)"/>
    <property type="match status" value="1"/>
</dbReference>
<sequence length="237" mass="27421">DGGNHRYHVPLDLNLPQNGANNPKYRVDVHDNEEMFSFSVVRKDTETAIWNTSLAGFVFSKQFLQISTILPSRNIYGFGENRHKSFRHDMKQTWPMFSRDQAPGHDNANLYGVHPFYECVEDKNGNTHGVFLLNSNAQEYSFTDLPSLTYRTIGGILDFYVFMGPTPENVIQQYTSLIGRPVMPPYWSLGFQLCRYGYNHIDNIKLAVENTKKHNIPLDIQYADIDHMDERMDFTID</sequence>
<proteinExistence type="inferred from homology"/>
<protein>
    <recommendedName>
        <fullName evidence="4">Glycoside hydrolase family 31 TIM barrel domain-containing protein</fullName>
    </recommendedName>
</protein>
<dbReference type="CDD" id="cd14752">
    <property type="entry name" value="GH31_N"/>
    <property type="match status" value="1"/>
</dbReference>
<feature type="non-terminal residue" evidence="5">
    <location>
        <position position="237"/>
    </location>
</feature>
<dbReference type="EMBL" id="KB199650">
    <property type="protein sequence ID" value="ESP05179.1"/>
    <property type="molecule type" value="Genomic_DNA"/>
</dbReference>
<dbReference type="Proteomes" id="UP000030746">
    <property type="component" value="Unassembled WGS sequence"/>
</dbReference>
<dbReference type="Gene3D" id="3.20.20.80">
    <property type="entry name" value="Glycosidases"/>
    <property type="match status" value="1"/>
</dbReference>
<dbReference type="KEGG" id="lgi:LOTGIDRAFT_66896"/>
<accession>V4ALW5</accession>
<name>V4ALW5_LOTGI</name>
<dbReference type="CTD" id="20251795"/>
<dbReference type="SUPFAM" id="SSF51445">
    <property type="entry name" value="(Trans)glycosidases"/>
    <property type="match status" value="1"/>
</dbReference>
<comment type="similarity">
    <text evidence="1 3">Belongs to the glycosyl hydrolase 31 family.</text>
</comment>
<dbReference type="GO" id="GO:0004558">
    <property type="term" value="F:alpha-1,4-glucosidase activity"/>
    <property type="evidence" value="ECO:0007669"/>
    <property type="project" value="TreeGrafter"/>
</dbReference>
<dbReference type="HOGENOM" id="CLU_1173173_0_0_1"/>
<keyword evidence="6" id="KW-1185">Reference proteome</keyword>
<keyword evidence="3" id="KW-0326">Glycosidase</keyword>
<dbReference type="AlphaFoldDB" id="V4ALW5"/>
<dbReference type="Pfam" id="PF01055">
    <property type="entry name" value="Glyco_hydro_31_2nd"/>
    <property type="match status" value="1"/>
</dbReference>
<organism evidence="5 6">
    <name type="scientific">Lottia gigantea</name>
    <name type="common">Giant owl limpet</name>
    <dbReference type="NCBI Taxonomy" id="225164"/>
    <lineage>
        <taxon>Eukaryota</taxon>
        <taxon>Metazoa</taxon>
        <taxon>Spiralia</taxon>
        <taxon>Lophotrochozoa</taxon>
        <taxon>Mollusca</taxon>
        <taxon>Gastropoda</taxon>
        <taxon>Patellogastropoda</taxon>
        <taxon>Lottioidea</taxon>
        <taxon>Lottiidae</taxon>
        <taxon>Lottia</taxon>
    </lineage>
</organism>
<dbReference type="PANTHER" id="PTHR22762:SF133">
    <property type="entry name" value="P-TYPE DOMAIN-CONTAINING PROTEIN"/>
    <property type="match status" value="1"/>
</dbReference>
<evidence type="ECO:0000256" key="3">
    <source>
        <dbReference type="RuleBase" id="RU361185"/>
    </source>
</evidence>
<reference evidence="5 6" key="1">
    <citation type="journal article" date="2013" name="Nature">
        <title>Insights into bilaterian evolution from three spiralian genomes.</title>
        <authorList>
            <person name="Simakov O."/>
            <person name="Marletaz F."/>
            <person name="Cho S.J."/>
            <person name="Edsinger-Gonzales E."/>
            <person name="Havlak P."/>
            <person name="Hellsten U."/>
            <person name="Kuo D.H."/>
            <person name="Larsson T."/>
            <person name="Lv J."/>
            <person name="Arendt D."/>
            <person name="Savage R."/>
            <person name="Osoegawa K."/>
            <person name="de Jong P."/>
            <person name="Grimwood J."/>
            <person name="Chapman J.A."/>
            <person name="Shapiro H."/>
            <person name="Aerts A."/>
            <person name="Otillar R.P."/>
            <person name="Terry A.Y."/>
            <person name="Boore J.L."/>
            <person name="Grigoriev I.V."/>
            <person name="Lindberg D.R."/>
            <person name="Seaver E.C."/>
            <person name="Weisblat D.A."/>
            <person name="Putnam N.H."/>
            <person name="Rokhsar D.S."/>
        </authorList>
    </citation>
    <scope>NUCLEOTIDE SEQUENCE [LARGE SCALE GENOMIC DNA]</scope>
</reference>
<keyword evidence="3" id="KW-0378">Hydrolase</keyword>
<dbReference type="InterPro" id="IPR000322">
    <property type="entry name" value="Glyco_hydro_31_TIM"/>
</dbReference>
<evidence type="ECO:0000313" key="5">
    <source>
        <dbReference type="EMBL" id="ESP05179.1"/>
    </source>
</evidence>
<feature type="non-terminal residue" evidence="5">
    <location>
        <position position="1"/>
    </location>
</feature>
<dbReference type="GeneID" id="20251795"/>
<evidence type="ECO:0000259" key="4">
    <source>
        <dbReference type="Pfam" id="PF01055"/>
    </source>
</evidence>
<dbReference type="GO" id="GO:0030246">
    <property type="term" value="F:carbohydrate binding"/>
    <property type="evidence" value="ECO:0007669"/>
    <property type="project" value="InterPro"/>
</dbReference>
<dbReference type="RefSeq" id="XP_009043724.1">
    <property type="nucleotide sequence ID" value="XM_009045476.1"/>
</dbReference>
<evidence type="ECO:0000256" key="2">
    <source>
        <dbReference type="ARBA" id="ARBA00023180"/>
    </source>
</evidence>
<dbReference type="PANTHER" id="PTHR22762">
    <property type="entry name" value="ALPHA-GLUCOSIDASE"/>
    <property type="match status" value="1"/>
</dbReference>
<dbReference type="InterPro" id="IPR017853">
    <property type="entry name" value="GH"/>
</dbReference>
<dbReference type="InterPro" id="IPR011013">
    <property type="entry name" value="Gal_mutarotase_sf_dom"/>
</dbReference>
<keyword evidence="2" id="KW-0325">Glycoprotein</keyword>
<evidence type="ECO:0000256" key="1">
    <source>
        <dbReference type="ARBA" id="ARBA00007806"/>
    </source>
</evidence>
<dbReference type="OMA" id="NWRTIGG"/>
<evidence type="ECO:0000313" key="6">
    <source>
        <dbReference type="Proteomes" id="UP000030746"/>
    </source>
</evidence>
<gene>
    <name evidence="5" type="ORF">LOTGIDRAFT_66896</name>
</gene>